<organism evidence="1 2">
    <name type="scientific">Synaphobranchus kaupii</name>
    <name type="common">Kaup's arrowtooth eel</name>
    <dbReference type="NCBI Taxonomy" id="118154"/>
    <lineage>
        <taxon>Eukaryota</taxon>
        <taxon>Metazoa</taxon>
        <taxon>Chordata</taxon>
        <taxon>Craniata</taxon>
        <taxon>Vertebrata</taxon>
        <taxon>Euteleostomi</taxon>
        <taxon>Actinopterygii</taxon>
        <taxon>Neopterygii</taxon>
        <taxon>Teleostei</taxon>
        <taxon>Anguilliformes</taxon>
        <taxon>Synaphobranchidae</taxon>
        <taxon>Synaphobranchus</taxon>
    </lineage>
</organism>
<dbReference type="EMBL" id="JAINUF010000002">
    <property type="protein sequence ID" value="KAJ8375215.1"/>
    <property type="molecule type" value="Genomic_DNA"/>
</dbReference>
<protein>
    <submittedName>
        <fullName evidence="1">Uncharacterized protein</fullName>
    </submittedName>
</protein>
<comment type="caution">
    <text evidence="1">The sequence shown here is derived from an EMBL/GenBank/DDBJ whole genome shotgun (WGS) entry which is preliminary data.</text>
</comment>
<name>A0A9Q1G5R5_SYNKA</name>
<dbReference type="AlphaFoldDB" id="A0A9Q1G5R5"/>
<proteinExistence type="predicted"/>
<dbReference type="Proteomes" id="UP001152622">
    <property type="component" value="Chromosome 2"/>
</dbReference>
<accession>A0A9Q1G5R5</accession>
<evidence type="ECO:0000313" key="2">
    <source>
        <dbReference type="Proteomes" id="UP001152622"/>
    </source>
</evidence>
<gene>
    <name evidence="1" type="ORF">SKAU_G00057950</name>
</gene>
<reference evidence="1" key="1">
    <citation type="journal article" date="2023" name="Science">
        <title>Genome structures resolve the early diversification of teleost fishes.</title>
        <authorList>
            <person name="Parey E."/>
            <person name="Louis A."/>
            <person name="Montfort J."/>
            <person name="Bouchez O."/>
            <person name="Roques C."/>
            <person name="Iampietro C."/>
            <person name="Lluch J."/>
            <person name="Castinel A."/>
            <person name="Donnadieu C."/>
            <person name="Desvignes T."/>
            <person name="Floi Bucao C."/>
            <person name="Jouanno E."/>
            <person name="Wen M."/>
            <person name="Mejri S."/>
            <person name="Dirks R."/>
            <person name="Jansen H."/>
            <person name="Henkel C."/>
            <person name="Chen W.J."/>
            <person name="Zahm M."/>
            <person name="Cabau C."/>
            <person name="Klopp C."/>
            <person name="Thompson A.W."/>
            <person name="Robinson-Rechavi M."/>
            <person name="Braasch I."/>
            <person name="Lecointre G."/>
            <person name="Bobe J."/>
            <person name="Postlethwait J.H."/>
            <person name="Berthelot C."/>
            <person name="Roest Crollius H."/>
            <person name="Guiguen Y."/>
        </authorList>
    </citation>
    <scope>NUCLEOTIDE SEQUENCE</scope>
    <source>
        <strain evidence="1">WJC10195</strain>
    </source>
</reference>
<evidence type="ECO:0000313" key="1">
    <source>
        <dbReference type="EMBL" id="KAJ8375215.1"/>
    </source>
</evidence>
<sequence length="137" mass="14972">MLSSKALDKTTGTRSQQACSNRAITEECDIFLYCSGTSCHSSATPKASHPHCTLPSSSLYPASAYSYDQDEGLANRYNAAGVEKAKYQWVDRDCCAPFQVPDPQPFQYLQWVSWLTTDAIVAEATSANLINTCASRS</sequence>
<keyword evidence="2" id="KW-1185">Reference proteome</keyword>